<sequence>MPINVFPATMQSNTLPIVTCHPMRSFDDPPVALAAALPPRLTLSLAMLPGRLVGPDRAQAREGGR</sequence>
<protein>
    <submittedName>
        <fullName evidence="1">Uncharacterized protein</fullName>
    </submittedName>
</protein>
<dbReference type="Proteomes" id="UP000249590">
    <property type="component" value="Unassembled WGS sequence"/>
</dbReference>
<comment type="caution">
    <text evidence="1">The sequence shown here is derived from an EMBL/GenBank/DDBJ whole genome shotgun (WGS) entry which is preliminary data.</text>
</comment>
<dbReference type="EMBL" id="QHHQ01000004">
    <property type="protein sequence ID" value="RAH99927.1"/>
    <property type="molecule type" value="Genomic_DNA"/>
</dbReference>
<accession>A0A8B2NPL9</accession>
<evidence type="ECO:0000313" key="1">
    <source>
        <dbReference type="EMBL" id="RAH99927.1"/>
    </source>
</evidence>
<name>A0A8B2NPL9_9HYPH</name>
<keyword evidence="2" id="KW-1185">Reference proteome</keyword>
<dbReference type="AlphaFoldDB" id="A0A8B2NPL9"/>
<organism evidence="1 2">
    <name type="scientific">Acuticoccus sediminis</name>
    <dbReference type="NCBI Taxonomy" id="2184697"/>
    <lineage>
        <taxon>Bacteria</taxon>
        <taxon>Pseudomonadati</taxon>
        <taxon>Pseudomonadota</taxon>
        <taxon>Alphaproteobacteria</taxon>
        <taxon>Hyphomicrobiales</taxon>
        <taxon>Amorphaceae</taxon>
        <taxon>Acuticoccus</taxon>
    </lineage>
</organism>
<proteinExistence type="predicted"/>
<gene>
    <name evidence="1" type="ORF">DLJ53_19495</name>
</gene>
<evidence type="ECO:0000313" key="2">
    <source>
        <dbReference type="Proteomes" id="UP000249590"/>
    </source>
</evidence>
<reference evidence="1 2" key="1">
    <citation type="submission" date="2018-05" db="EMBL/GenBank/DDBJ databases">
        <title>Acuticoccus sediminis sp. nov., isolated from deep-sea sediment of Indian Ocean.</title>
        <authorList>
            <person name="Liu X."/>
            <person name="Lai Q."/>
            <person name="Du Y."/>
            <person name="Sun F."/>
            <person name="Zhang X."/>
            <person name="Wang S."/>
            <person name="Shao Z."/>
        </authorList>
    </citation>
    <scope>NUCLEOTIDE SEQUENCE [LARGE SCALE GENOMIC DNA]</scope>
    <source>
        <strain evidence="1 2">PTG4-2</strain>
    </source>
</reference>